<organism evidence="6 7">
    <name type="scientific">Hoeflea marina</name>
    <dbReference type="NCBI Taxonomy" id="274592"/>
    <lineage>
        <taxon>Bacteria</taxon>
        <taxon>Pseudomonadati</taxon>
        <taxon>Pseudomonadota</taxon>
        <taxon>Alphaproteobacteria</taxon>
        <taxon>Hyphomicrobiales</taxon>
        <taxon>Rhizobiaceae</taxon>
        <taxon>Hoeflea</taxon>
    </lineage>
</organism>
<evidence type="ECO:0000256" key="2">
    <source>
        <dbReference type="ARBA" id="ARBA00022576"/>
    </source>
</evidence>
<accession>A0A317PGL7</accession>
<sequence length="417" mass="44761">MAQAAMVETASRDGLDWPTLFATRSARMKASEIRELLKLLDQPDVISFAGGIPDPALFPADAFSAALTRALTGPGRGAALQYSVSEGYRPLREWLVGRMASLGVACSIDNIMITSGSQQALDYLGKLFLTRGDTALVGWPTYLGALQAFNAYEPTFDRLDPFANRSTDDYRATAAAAGGSVKYAYVSGDFANPTGETLDRTARGRVLDLAESLDIAVIEDAAYQSLRYDGEEIEPILALDIARHGSIEAARTIYCGSFSKTLAPGLRVGWVVAARPVIAKLVLMKQAADLHSATLNQMAIHTVASDGFSAQVDTIRGVYRGRRDHMLSALSRHMPEGVSWTRPDGGMFVWVTLPEGIDGAALLARSLETARVAFVPGRAFFADGSGANTIRLSFSCASEAMIEEGIARLGKVVRQQL</sequence>
<dbReference type="OrthoDB" id="9804020at2"/>
<dbReference type="GO" id="GO:0030170">
    <property type="term" value="F:pyridoxal phosphate binding"/>
    <property type="evidence" value="ECO:0007669"/>
    <property type="project" value="InterPro"/>
</dbReference>
<evidence type="ECO:0000313" key="6">
    <source>
        <dbReference type="EMBL" id="PWV99086.1"/>
    </source>
</evidence>
<dbReference type="EMBL" id="QGTR01000004">
    <property type="protein sequence ID" value="PWV99086.1"/>
    <property type="molecule type" value="Genomic_DNA"/>
</dbReference>
<comment type="cofactor">
    <cofactor evidence="1">
        <name>pyridoxal 5'-phosphate</name>
        <dbReference type="ChEBI" id="CHEBI:597326"/>
    </cofactor>
</comment>
<dbReference type="InterPro" id="IPR015422">
    <property type="entry name" value="PyrdxlP-dep_Trfase_small"/>
</dbReference>
<dbReference type="InterPro" id="IPR015421">
    <property type="entry name" value="PyrdxlP-dep_Trfase_major"/>
</dbReference>
<dbReference type="Pfam" id="PF00155">
    <property type="entry name" value="Aminotran_1_2"/>
    <property type="match status" value="1"/>
</dbReference>
<dbReference type="Gene3D" id="3.90.1150.10">
    <property type="entry name" value="Aspartate Aminotransferase, domain 1"/>
    <property type="match status" value="1"/>
</dbReference>
<evidence type="ECO:0000259" key="5">
    <source>
        <dbReference type="Pfam" id="PF00155"/>
    </source>
</evidence>
<feature type="domain" description="Aminotransferase class I/classII large" evidence="5">
    <location>
        <begin position="107"/>
        <end position="409"/>
    </location>
</feature>
<proteinExistence type="predicted"/>
<dbReference type="PANTHER" id="PTHR42790:SF19">
    <property type="entry name" value="KYNURENINE_ALPHA-AMINOADIPATE AMINOTRANSFERASE, MITOCHONDRIAL"/>
    <property type="match status" value="1"/>
</dbReference>
<evidence type="ECO:0000256" key="4">
    <source>
        <dbReference type="ARBA" id="ARBA00022898"/>
    </source>
</evidence>
<keyword evidence="7" id="KW-1185">Reference proteome</keyword>
<dbReference type="GO" id="GO:0008483">
    <property type="term" value="F:transaminase activity"/>
    <property type="evidence" value="ECO:0007669"/>
    <property type="project" value="UniProtKB-KW"/>
</dbReference>
<gene>
    <name evidence="6" type="ORF">DFR52_104378</name>
</gene>
<dbReference type="Proteomes" id="UP000246352">
    <property type="component" value="Unassembled WGS sequence"/>
</dbReference>
<name>A0A317PGL7_9HYPH</name>
<dbReference type="InterPro" id="IPR004839">
    <property type="entry name" value="Aminotransferase_I/II_large"/>
</dbReference>
<dbReference type="CDD" id="cd00609">
    <property type="entry name" value="AAT_like"/>
    <property type="match status" value="1"/>
</dbReference>
<dbReference type="RefSeq" id="WP_110033436.1">
    <property type="nucleotide sequence ID" value="NZ_QGTR01000004.1"/>
</dbReference>
<dbReference type="Gene3D" id="3.40.640.10">
    <property type="entry name" value="Type I PLP-dependent aspartate aminotransferase-like (Major domain)"/>
    <property type="match status" value="1"/>
</dbReference>
<dbReference type="InterPro" id="IPR050859">
    <property type="entry name" value="Class-I_PLP-dep_aminotransf"/>
</dbReference>
<dbReference type="GO" id="GO:1901605">
    <property type="term" value="P:alpha-amino acid metabolic process"/>
    <property type="evidence" value="ECO:0007669"/>
    <property type="project" value="TreeGrafter"/>
</dbReference>
<dbReference type="PANTHER" id="PTHR42790">
    <property type="entry name" value="AMINOTRANSFERASE"/>
    <property type="match status" value="1"/>
</dbReference>
<dbReference type="SUPFAM" id="SSF53383">
    <property type="entry name" value="PLP-dependent transferases"/>
    <property type="match status" value="1"/>
</dbReference>
<evidence type="ECO:0000256" key="1">
    <source>
        <dbReference type="ARBA" id="ARBA00001933"/>
    </source>
</evidence>
<keyword evidence="4" id="KW-0663">Pyridoxal phosphate</keyword>
<protein>
    <recommendedName>
        <fullName evidence="5">Aminotransferase class I/classII large domain-containing protein</fullName>
    </recommendedName>
</protein>
<reference evidence="6 7" key="1">
    <citation type="submission" date="2018-05" db="EMBL/GenBank/DDBJ databases">
        <title>Genomic Encyclopedia of Type Strains, Phase IV (KMG-IV): sequencing the most valuable type-strain genomes for metagenomic binning, comparative biology and taxonomic classification.</title>
        <authorList>
            <person name="Goeker M."/>
        </authorList>
    </citation>
    <scope>NUCLEOTIDE SEQUENCE [LARGE SCALE GENOMIC DNA]</scope>
    <source>
        <strain evidence="6 7">DSM 16791</strain>
    </source>
</reference>
<evidence type="ECO:0000256" key="3">
    <source>
        <dbReference type="ARBA" id="ARBA00022679"/>
    </source>
</evidence>
<keyword evidence="2" id="KW-0032">Aminotransferase</keyword>
<comment type="caution">
    <text evidence="6">The sequence shown here is derived from an EMBL/GenBank/DDBJ whole genome shotgun (WGS) entry which is preliminary data.</text>
</comment>
<dbReference type="AlphaFoldDB" id="A0A317PGL7"/>
<keyword evidence="3" id="KW-0808">Transferase</keyword>
<dbReference type="InterPro" id="IPR015424">
    <property type="entry name" value="PyrdxlP-dep_Trfase"/>
</dbReference>
<evidence type="ECO:0000313" key="7">
    <source>
        <dbReference type="Proteomes" id="UP000246352"/>
    </source>
</evidence>